<feature type="domain" description="Glycoside-hydrolase family GH114 TIM-barrel" evidence="1">
    <location>
        <begin position="7"/>
        <end position="158"/>
    </location>
</feature>
<reference evidence="2" key="1">
    <citation type="submission" date="2024-05" db="EMBL/GenBank/DDBJ databases">
        <authorList>
            <person name="Bunk B."/>
            <person name="Swiderski J."/>
            <person name="Sproer C."/>
            <person name="Thiel V."/>
        </authorList>
    </citation>
    <scope>NUCLEOTIDE SEQUENCE</scope>
    <source>
        <strain evidence="2">DSM 17735</strain>
    </source>
</reference>
<dbReference type="Gene3D" id="3.20.20.70">
    <property type="entry name" value="Aldolase class I"/>
    <property type="match status" value="1"/>
</dbReference>
<gene>
    <name evidence="2" type="ORF">ABLV49_18775</name>
</gene>
<name>A0AAU7LQM3_9BURK</name>
<dbReference type="InterPro" id="IPR017853">
    <property type="entry name" value="GH"/>
</dbReference>
<protein>
    <submittedName>
        <fullName evidence="2">Endo alpha-1,4 polygalactosaminidase</fullName>
    </submittedName>
</protein>
<organism evidence="2">
    <name type="scientific">Polaromonas hydrogenivorans</name>
    <dbReference type="NCBI Taxonomy" id="335476"/>
    <lineage>
        <taxon>Bacteria</taxon>
        <taxon>Pseudomonadati</taxon>
        <taxon>Pseudomonadota</taxon>
        <taxon>Betaproteobacteria</taxon>
        <taxon>Burkholderiales</taxon>
        <taxon>Comamonadaceae</taxon>
        <taxon>Polaromonas</taxon>
    </lineage>
</organism>
<dbReference type="PANTHER" id="PTHR35882">
    <property type="entry name" value="PELA"/>
    <property type="match status" value="1"/>
</dbReference>
<evidence type="ECO:0000313" key="2">
    <source>
        <dbReference type="EMBL" id="XBP69895.1"/>
    </source>
</evidence>
<proteinExistence type="predicted"/>
<dbReference type="SUPFAM" id="SSF51445">
    <property type="entry name" value="(Trans)glycosidases"/>
    <property type="match status" value="1"/>
</dbReference>
<dbReference type="RefSeq" id="WP_349278843.1">
    <property type="nucleotide sequence ID" value="NZ_CP157675.1"/>
</dbReference>
<dbReference type="PANTHER" id="PTHR35882:SF2">
    <property type="entry name" value="PELA"/>
    <property type="match status" value="1"/>
</dbReference>
<accession>A0AAU7LQM3</accession>
<dbReference type="Pfam" id="PF03537">
    <property type="entry name" value="Glyco_hydro_114"/>
    <property type="match status" value="1"/>
</dbReference>
<dbReference type="AlphaFoldDB" id="A0AAU7LQM3"/>
<evidence type="ECO:0000259" key="1">
    <source>
        <dbReference type="Pfam" id="PF03537"/>
    </source>
</evidence>
<dbReference type="InterPro" id="IPR013785">
    <property type="entry name" value="Aldolase_TIM"/>
</dbReference>
<dbReference type="EMBL" id="CP157675">
    <property type="protein sequence ID" value="XBP69895.1"/>
    <property type="molecule type" value="Genomic_DNA"/>
</dbReference>
<dbReference type="InterPro" id="IPR004352">
    <property type="entry name" value="GH114_TIM-barrel"/>
</dbReference>
<sequence length="264" mass="28352">MAATYRILDIDADPDMGNFSVSQIKTLKNGGANKVLSYLNLGSCENFRGYWSNVPAGFLSCSANKAAQLGTYSGYSNEVWMNVGNAAYQNLVINYIVPRLAAQGVDGFYFDNMEIVEHGTNTSNGPCDAQCSQGGLDLIAKLRDKYPSMLFVLQNATSDKTRLGRATGASGTVAFPSLLDGIAHEEVYKPVHDSSVEAELVSWSGMNLMPGGRKFWIGTLDYASSCTNTSAAQSAFQSSRARGFSPSVSDSSAGQQTVCYWPAF</sequence>